<organism evidence="1 2">
    <name type="scientific">Paraburkholderia unamae</name>
    <dbReference type="NCBI Taxonomy" id="219649"/>
    <lineage>
        <taxon>Bacteria</taxon>
        <taxon>Pseudomonadati</taxon>
        <taxon>Pseudomonadota</taxon>
        <taxon>Betaproteobacteria</taxon>
        <taxon>Burkholderiales</taxon>
        <taxon>Burkholderiaceae</taxon>
        <taxon>Paraburkholderia</taxon>
    </lineage>
</organism>
<comment type="caution">
    <text evidence="1">The sequence shown here is derived from an EMBL/GenBank/DDBJ whole genome shotgun (WGS) entry which is preliminary data.</text>
</comment>
<reference evidence="1" key="1">
    <citation type="submission" date="2024-01" db="EMBL/GenBank/DDBJ databases">
        <title>The diversity of rhizobia nodulating Mimosa spp. in eleven states of Brazil covering several biomes is determined by host plant, location, and edaphic factors.</title>
        <authorList>
            <person name="Rouws L."/>
            <person name="Barauna A."/>
            <person name="Beukes C."/>
            <person name="De Faria S.M."/>
            <person name="Gross E."/>
            <person name="Dos Reis Junior F.B."/>
            <person name="Simon M."/>
            <person name="Maluk M."/>
            <person name="Odee D.W."/>
            <person name="Kenicer G."/>
            <person name="Young J.P.W."/>
            <person name="Reis V.M."/>
            <person name="Zilli J."/>
            <person name="James E.K."/>
        </authorList>
    </citation>
    <scope>NUCLEOTIDE SEQUENCE</scope>
    <source>
        <strain evidence="1">JPY452</strain>
    </source>
</reference>
<dbReference type="Proteomes" id="UP001392318">
    <property type="component" value="Unassembled WGS sequence"/>
</dbReference>
<dbReference type="EMBL" id="JAYMRU010000068">
    <property type="protein sequence ID" value="MEM5406254.1"/>
    <property type="molecule type" value="Genomic_DNA"/>
</dbReference>
<proteinExistence type="predicted"/>
<keyword evidence="2" id="KW-1185">Reference proteome</keyword>
<evidence type="ECO:0000313" key="2">
    <source>
        <dbReference type="Proteomes" id="UP001392318"/>
    </source>
</evidence>
<name>A0ACC6RWW9_9BURK</name>
<protein>
    <submittedName>
        <fullName evidence="1">Uncharacterized protein</fullName>
    </submittedName>
</protein>
<gene>
    <name evidence="1" type="ORF">VSR83_40820</name>
</gene>
<evidence type="ECO:0000313" key="1">
    <source>
        <dbReference type="EMBL" id="MEM5406254.1"/>
    </source>
</evidence>
<accession>A0ACC6RWW9</accession>
<sequence length="431" mass="47380">MSVRKVGIQDTGWNACLTSDGPPLKGAPELIADFQCSPTSPPPLYVTYNQAWLEYKDDGEQQDPAQMSAVLDWIRKEPGPLFILVYVHGWHHNADTSNGDPRNNAIKFPLLMAREVDQLKRLSIDKKIAMPRVLGIYVGWRGEEYTTAVQKVLSISGRSEVADAIGSRGILKANLQEIANAARSQDTESRMMVVGHSLGGRMMASMFMPDLETGNVQPLGTNTMVVTLNPAVGANCYDGVFGENGHNPVTPRPVWMNVTSENDTATNEIYSYAHFFGLVKSCDGSDAASAKTIGHYKPYLRQVIDQVQYTNGGAPTTKDCMQGIASAPVTRGPTVWEPEWYKQFDQRLYLAFPTRSDTARSQKVKIDYTVCVGVEDTALPASVLTRGVWNVRTDKSLIDFDEGGGNTSGFHNGIISTVLIRLLTETMYISD</sequence>